<comment type="caution">
    <text evidence="1">The sequence shown here is derived from an EMBL/GenBank/DDBJ whole genome shotgun (WGS) entry which is preliminary data.</text>
</comment>
<dbReference type="AlphaFoldDB" id="A0AAD1YIX5"/>
<organism evidence="1 2">
    <name type="scientific">Clostridium neonatale</name>
    <dbReference type="NCBI Taxonomy" id="137838"/>
    <lineage>
        <taxon>Bacteria</taxon>
        <taxon>Bacillati</taxon>
        <taxon>Bacillota</taxon>
        <taxon>Clostridia</taxon>
        <taxon>Eubacteriales</taxon>
        <taxon>Clostridiaceae</taxon>
        <taxon>Clostridium</taxon>
    </lineage>
</organism>
<gene>
    <name evidence="1" type="ORF">CNEO2_900002</name>
</gene>
<evidence type="ECO:0000313" key="1">
    <source>
        <dbReference type="EMBL" id="CAI3693792.1"/>
    </source>
</evidence>
<sequence>MTIIEEYNNFKEYMNNQLSQFSDVKQLRENIKAASTHIDYLIKCGYIDTNNTDYEYLIGSLGKMQTSAITNINNLEGIKEHYTAYSNIESICTTIRKERDGEDEK</sequence>
<protein>
    <submittedName>
        <fullName evidence="1">Uncharacterized protein</fullName>
    </submittedName>
</protein>
<accession>A0AAD1YIX5</accession>
<evidence type="ECO:0000313" key="2">
    <source>
        <dbReference type="Proteomes" id="UP001189143"/>
    </source>
</evidence>
<dbReference type="Proteomes" id="UP001189143">
    <property type="component" value="Unassembled WGS sequence"/>
</dbReference>
<proteinExistence type="predicted"/>
<name>A0AAD1YIX5_9CLOT</name>
<dbReference type="RefSeq" id="WP_317049962.1">
    <property type="nucleotide sequence ID" value="NZ_CAMRXC010000286.1"/>
</dbReference>
<reference evidence="1" key="1">
    <citation type="submission" date="2022-10" db="EMBL/GenBank/DDBJ databases">
        <authorList>
            <person name="Aires J."/>
            <person name="Mesa V."/>
        </authorList>
    </citation>
    <scope>NUCLEOTIDE SEQUENCE</scope>
    <source>
        <strain evidence="1">Clostridium neonatale JD116</strain>
    </source>
</reference>
<dbReference type="EMBL" id="CAMTCP010000293">
    <property type="protein sequence ID" value="CAI3693792.1"/>
    <property type="molecule type" value="Genomic_DNA"/>
</dbReference>